<feature type="non-terminal residue" evidence="3">
    <location>
        <position position="1"/>
    </location>
</feature>
<dbReference type="AlphaFoldDB" id="Q4RCU9"/>
<protein>
    <submittedName>
        <fullName evidence="3">(spotted green pufferfish) hypothetical protein</fullName>
    </submittedName>
</protein>
<sequence>LVRSDLTEEKPVFPSSVTNPRSCVALELNDVDGDRVPYTINRYLRDYQREGVRFIYKNYISSSGCILGDDMGLGKTVQVQKIRKTVLH</sequence>
<dbReference type="OrthoDB" id="448448at2759"/>
<evidence type="ECO:0000256" key="1">
    <source>
        <dbReference type="ARBA" id="ARBA00022806"/>
    </source>
</evidence>
<dbReference type="Gene3D" id="3.40.50.10810">
    <property type="entry name" value="Tandem AAA-ATPase domain"/>
    <property type="match status" value="1"/>
</dbReference>
<keyword evidence="1" id="KW-0347">Helicase</keyword>
<accession>Q4RCU9</accession>
<reference evidence="3" key="1">
    <citation type="journal article" date="2004" name="Nature">
        <title>Genome duplication in the teleost fish Tetraodon nigroviridis reveals the early vertebrate proto-karyotype.</title>
        <authorList>
            <person name="Jaillon O."/>
            <person name="Aury J.-M."/>
            <person name="Brunet F."/>
            <person name="Petit J.-L."/>
            <person name="Stange-Thomann N."/>
            <person name="Mauceli E."/>
            <person name="Bouneau L."/>
            <person name="Fischer C."/>
            <person name="Ozouf-Costaz C."/>
            <person name="Bernot A."/>
            <person name="Nicaud S."/>
            <person name="Jaffe D."/>
            <person name="Fisher S."/>
            <person name="Lutfalla G."/>
            <person name="Dossat C."/>
            <person name="Segurens B."/>
            <person name="Dasilva C."/>
            <person name="Salanoubat M."/>
            <person name="Levy M."/>
            <person name="Boudet N."/>
            <person name="Castellano S."/>
            <person name="Anthouard V."/>
            <person name="Jubin C."/>
            <person name="Castelli V."/>
            <person name="Katinka M."/>
            <person name="Vacherie B."/>
            <person name="Biemont C."/>
            <person name="Skalli Z."/>
            <person name="Cattolico L."/>
            <person name="Poulain J."/>
            <person name="De Berardinis V."/>
            <person name="Cruaud C."/>
            <person name="Duprat S."/>
            <person name="Brottier P."/>
            <person name="Coutanceau J.-P."/>
            <person name="Gouzy J."/>
            <person name="Parra G."/>
            <person name="Lardier G."/>
            <person name="Chapple C."/>
            <person name="McKernan K.J."/>
            <person name="McEwan P."/>
            <person name="Bosak S."/>
            <person name="Kellis M."/>
            <person name="Volff J.-N."/>
            <person name="Guigo R."/>
            <person name="Zody M.C."/>
            <person name="Mesirov J."/>
            <person name="Lindblad-Toh K."/>
            <person name="Birren B."/>
            <person name="Nusbaum C."/>
            <person name="Kahn D."/>
            <person name="Robinson-Rechavi M."/>
            <person name="Laudet V."/>
            <person name="Schachter V."/>
            <person name="Quetier F."/>
            <person name="Saurin W."/>
            <person name="Scarpelli C."/>
            <person name="Wincker P."/>
            <person name="Lander E.S."/>
            <person name="Weissenbach J."/>
            <person name="Roest Crollius H."/>
        </authorList>
    </citation>
    <scope>NUCLEOTIDE SEQUENCE [LARGE SCALE GENOMIC DNA]</scope>
</reference>
<keyword evidence="1" id="KW-0378">Hydrolase</keyword>
<organism evidence="3">
    <name type="scientific">Tetraodon nigroviridis</name>
    <name type="common">Spotted green pufferfish</name>
    <name type="synonym">Chelonodon nigroviridis</name>
    <dbReference type="NCBI Taxonomy" id="99883"/>
    <lineage>
        <taxon>Eukaryota</taxon>
        <taxon>Metazoa</taxon>
        <taxon>Chordata</taxon>
        <taxon>Craniata</taxon>
        <taxon>Vertebrata</taxon>
        <taxon>Euteleostomi</taxon>
        <taxon>Actinopterygii</taxon>
        <taxon>Neopterygii</taxon>
        <taxon>Teleostei</taxon>
        <taxon>Neoteleostei</taxon>
        <taxon>Acanthomorphata</taxon>
        <taxon>Eupercaria</taxon>
        <taxon>Tetraodontiformes</taxon>
        <taxon>Tetradontoidea</taxon>
        <taxon>Tetraodontidae</taxon>
        <taxon>Tetraodon</taxon>
    </lineage>
</organism>
<dbReference type="InterPro" id="IPR000330">
    <property type="entry name" value="SNF2_N"/>
</dbReference>
<dbReference type="GO" id="GO:0005524">
    <property type="term" value="F:ATP binding"/>
    <property type="evidence" value="ECO:0007669"/>
    <property type="project" value="InterPro"/>
</dbReference>
<evidence type="ECO:0000313" key="3">
    <source>
        <dbReference type="EMBL" id="CAG13783.1"/>
    </source>
</evidence>
<keyword evidence="1" id="KW-0547">Nucleotide-binding</keyword>
<comment type="caution">
    <text evidence="3">The sequence shown here is derived from an EMBL/GenBank/DDBJ whole genome shotgun (WGS) entry which is preliminary data.</text>
</comment>
<gene>
    <name evidence="3" type="ORF">GSTENG00036039001</name>
</gene>
<proteinExistence type="predicted"/>
<dbReference type="PANTHER" id="PTHR45629">
    <property type="entry name" value="SNF2/RAD54 FAMILY MEMBER"/>
    <property type="match status" value="1"/>
</dbReference>
<dbReference type="InterPro" id="IPR050496">
    <property type="entry name" value="SNF2_RAD54_helicase_repair"/>
</dbReference>
<dbReference type="PANTHER" id="PTHR45629:SF7">
    <property type="entry name" value="DNA EXCISION REPAIR PROTEIN ERCC-6-RELATED"/>
    <property type="match status" value="1"/>
</dbReference>
<keyword evidence="1" id="KW-0067">ATP-binding</keyword>
<dbReference type="GO" id="GO:0004386">
    <property type="term" value="F:helicase activity"/>
    <property type="evidence" value="ECO:0007669"/>
    <property type="project" value="UniProtKB-KW"/>
</dbReference>
<dbReference type="SUPFAM" id="SSF52540">
    <property type="entry name" value="P-loop containing nucleoside triphosphate hydrolases"/>
    <property type="match status" value="1"/>
</dbReference>
<dbReference type="InterPro" id="IPR027417">
    <property type="entry name" value="P-loop_NTPase"/>
</dbReference>
<dbReference type="KEGG" id="tng:GSTEN00036039G001"/>
<feature type="domain" description="SNF2 N-terminal" evidence="2">
    <location>
        <begin position="47"/>
        <end position="84"/>
    </location>
</feature>
<feature type="non-terminal residue" evidence="3">
    <location>
        <position position="88"/>
    </location>
</feature>
<dbReference type="Pfam" id="PF00176">
    <property type="entry name" value="SNF2-rel_dom"/>
    <property type="match status" value="1"/>
</dbReference>
<dbReference type="EMBL" id="CAAE01018047">
    <property type="protein sequence ID" value="CAG13783.1"/>
    <property type="molecule type" value="Genomic_DNA"/>
</dbReference>
<reference evidence="3" key="2">
    <citation type="submission" date="2004-02" db="EMBL/GenBank/DDBJ databases">
        <authorList>
            <consortium name="Genoscope"/>
            <consortium name="Whitehead Institute Centre for Genome Research"/>
        </authorList>
    </citation>
    <scope>NUCLEOTIDE SEQUENCE</scope>
</reference>
<name>Q4RCU9_TETNG</name>
<dbReference type="InterPro" id="IPR038718">
    <property type="entry name" value="SNF2-like_sf"/>
</dbReference>
<evidence type="ECO:0000259" key="2">
    <source>
        <dbReference type="Pfam" id="PF00176"/>
    </source>
</evidence>